<dbReference type="EMBL" id="CASHTH010002598">
    <property type="protein sequence ID" value="CAI8032376.1"/>
    <property type="molecule type" value="Genomic_DNA"/>
</dbReference>
<reference evidence="2" key="1">
    <citation type="submission" date="2023-03" db="EMBL/GenBank/DDBJ databases">
        <authorList>
            <person name="Steffen K."/>
            <person name="Cardenas P."/>
        </authorList>
    </citation>
    <scope>NUCLEOTIDE SEQUENCE</scope>
</reference>
<evidence type="ECO:0000313" key="3">
    <source>
        <dbReference type="Proteomes" id="UP001174909"/>
    </source>
</evidence>
<proteinExistence type="predicted"/>
<evidence type="ECO:0000256" key="1">
    <source>
        <dbReference type="SAM" id="MobiDB-lite"/>
    </source>
</evidence>
<name>A0AA35SPK8_GEOBA</name>
<feature type="region of interest" description="Disordered" evidence="1">
    <location>
        <begin position="186"/>
        <end position="239"/>
    </location>
</feature>
<comment type="caution">
    <text evidence="2">The sequence shown here is derived from an EMBL/GenBank/DDBJ whole genome shotgun (WGS) entry which is preliminary data.</text>
</comment>
<organism evidence="2 3">
    <name type="scientific">Geodia barretti</name>
    <name type="common">Barrett's horny sponge</name>
    <dbReference type="NCBI Taxonomy" id="519541"/>
    <lineage>
        <taxon>Eukaryota</taxon>
        <taxon>Metazoa</taxon>
        <taxon>Porifera</taxon>
        <taxon>Demospongiae</taxon>
        <taxon>Heteroscleromorpha</taxon>
        <taxon>Tetractinellida</taxon>
        <taxon>Astrophorina</taxon>
        <taxon>Geodiidae</taxon>
        <taxon>Geodia</taxon>
    </lineage>
</organism>
<accession>A0AA35SPK8</accession>
<feature type="compositionally biased region" description="Acidic residues" evidence="1">
    <location>
        <begin position="186"/>
        <end position="209"/>
    </location>
</feature>
<dbReference type="Proteomes" id="UP001174909">
    <property type="component" value="Unassembled WGS sequence"/>
</dbReference>
<gene>
    <name evidence="2" type="ORF">GBAR_LOCUS18309</name>
</gene>
<feature type="region of interest" description="Disordered" evidence="1">
    <location>
        <begin position="132"/>
        <end position="153"/>
    </location>
</feature>
<protein>
    <submittedName>
        <fullName evidence="2">Uncharacterized protein</fullName>
    </submittedName>
</protein>
<evidence type="ECO:0000313" key="2">
    <source>
        <dbReference type="EMBL" id="CAI8032376.1"/>
    </source>
</evidence>
<dbReference type="AlphaFoldDB" id="A0AA35SPK8"/>
<keyword evidence="3" id="KW-1185">Reference proteome</keyword>
<feature type="compositionally biased region" description="Polar residues" evidence="1">
    <location>
        <begin position="133"/>
        <end position="144"/>
    </location>
</feature>
<feature type="compositionally biased region" description="Basic and acidic residues" evidence="1">
    <location>
        <begin position="210"/>
        <end position="225"/>
    </location>
</feature>
<sequence>MKYKAVLKSAAHQLGYKLEISRPQLVGGSLSPPPSLQYPGRSCFLVQVTAGPALYSGYGPTPRTAKTAAGHQALIGLQKALREKREEKYSAETPSTVSVPTAPSPPVCIQRQLRSPPPHPLLVMMQEAASATPPVNHSTNTLTNKPRHLSKASASVTSDLQHRVGETAGDTVPTGLWDSAEGCEVMDSDEDSDAVEFMEEWEEEEEEEERGERVKERENRGERDIGVALPTEGPPFFTL</sequence>